<dbReference type="EMBL" id="KZ303494">
    <property type="protein sequence ID" value="PIA17517.1"/>
    <property type="molecule type" value="Genomic_DNA"/>
</dbReference>
<protein>
    <submittedName>
        <fullName evidence="1">NAD(P)-binding protein</fullName>
    </submittedName>
</protein>
<dbReference type="InterPro" id="IPR036291">
    <property type="entry name" value="NAD(P)-bd_dom_sf"/>
</dbReference>
<dbReference type="Gene3D" id="3.40.50.720">
    <property type="entry name" value="NAD(P)-binding Rossmann-like Domain"/>
    <property type="match status" value="1"/>
</dbReference>
<dbReference type="AlphaFoldDB" id="A0A2G5BFM3"/>
<proteinExistence type="predicted"/>
<accession>A0A2G5BFM3</accession>
<dbReference type="SUPFAM" id="SSF51735">
    <property type="entry name" value="NAD(P)-binding Rossmann-fold domains"/>
    <property type="match status" value="1"/>
</dbReference>
<gene>
    <name evidence="1" type="ORF">COEREDRAFT_14641</name>
</gene>
<dbReference type="PANTHER" id="PTHR43162">
    <property type="match status" value="1"/>
</dbReference>
<organism evidence="1 2">
    <name type="scientific">Coemansia reversa (strain ATCC 12441 / NRRL 1564)</name>
    <dbReference type="NCBI Taxonomy" id="763665"/>
    <lineage>
        <taxon>Eukaryota</taxon>
        <taxon>Fungi</taxon>
        <taxon>Fungi incertae sedis</taxon>
        <taxon>Zoopagomycota</taxon>
        <taxon>Kickxellomycotina</taxon>
        <taxon>Kickxellomycetes</taxon>
        <taxon>Kickxellales</taxon>
        <taxon>Kickxellaceae</taxon>
        <taxon>Coemansia</taxon>
    </lineage>
</organism>
<dbReference type="Proteomes" id="UP000242474">
    <property type="component" value="Unassembled WGS sequence"/>
</dbReference>
<keyword evidence="2" id="KW-1185">Reference proteome</keyword>
<evidence type="ECO:0000313" key="2">
    <source>
        <dbReference type="Proteomes" id="UP000242474"/>
    </source>
</evidence>
<reference evidence="1 2" key="1">
    <citation type="journal article" date="2015" name="Genome Biol. Evol.">
        <title>Phylogenomic analyses indicate that early fungi evolved digesting cell walls of algal ancestors of land plants.</title>
        <authorList>
            <person name="Chang Y."/>
            <person name="Wang S."/>
            <person name="Sekimoto S."/>
            <person name="Aerts A.L."/>
            <person name="Choi C."/>
            <person name="Clum A."/>
            <person name="LaButti K.M."/>
            <person name="Lindquist E.A."/>
            <person name="Yee Ngan C."/>
            <person name="Ohm R.A."/>
            <person name="Salamov A.A."/>
            <person name="Grigoriev I.V."/>
            <person name="Spatafora J.W."/>
            <person name="Berbee M.L."/>
        </authorList>
    </citation>
    <scope>NUCLEOTIDE SEQUENCE [LARGE SCALE GENOMIC DNA]</scope>
    <source>
        <strain evidence="1 2">NRRL 1564</strain>
    </source>
</reference>
<dbReference type="OrthoDB" id="10254221at2759"/>
<dbReference type="Gene3D" id="3.90.25.10">
    <property type="entry name" value="UDP-galactose 4-epimerase, domain 1"/>
    <property type="match status" value="1"/>
</dbReference>
<dbReference type="InterPro" id="IPR051604">
    <property type="entry name" value="Ergot_Alk_Oxidoreductase"/>
</dbReference>
<evidence type="ECO:0000313" key="1">
    <source>
        <dbReference type="EMBL" id="PIA17517.1"/>
    </source>
</evidence>
<dbReference type="STRING" id="763665.A0A2G5BFM3"/>
<name>A0A2G5BFM3_COERN</name>
<sequence>MATFADILSLSTRKTILVTGCDMYGGFQLARTMLQQKGKYFEHVYAVYFEENLLVKELKKLGACCIRLAIADGADPVVEAYSKADVVVVVPPVSDEQWGEDACVFVLAAEKAKVKGLALCSKVGVDKMSEFKMLEPLIKMEQAYNKVKGNFKAASLVRCSLHIDVLWLFRRQIALEHTISLPARSDAKFAPLAEGDGAQVLYNMLMDPKFPTGTYELTGAEQVDFKTIAHNAASMLDNSIRYKQVGRHEMEEYLKQQGDVCENFIGFVSDILEAVSKGLVEKCSGDLEKLLGKQPVSVKKYLERNADSFKP</sequence>
<dbReference type="PANTHER" id="PTHR43162:SF1">
    <property type="entry name" value="PRESTALK A DIFFERENTIATION PROTEIN A"/>
    <property type="match status" value="1"/>
</dbReference>